<proteinExistence type="predicted"/>
<reference evidence="1 2" key="1">
    <citation type="submission" date="2024-01" db="EMBL/GenBank/DDBJ databases">
        <title>A draft genome for the cacao thread blight pathogen Marasmiellus scandens.</title>
        <authorList>
            <person name="Baruah I.K."/>
            <person name="Leung J."/>
            <person name="Bukari Y."/>
            <person name="Amoako-Attah I."/>
            <person name="Meinhardt L.W."/>
            <person name="Bailey B.A."/>
            <person name="Cohen S.P."/>
        </authorList>
    </citation>
    <scope>NUCLEOTIDE SEQUENCE [LARGE SCALE GENOMIC DNA]</scope>
    <source>
        <strain evidence="1 2">GH-19</strain>
    </source>
</reference>
<dbReference type="EMBL" id="JBANRG010000008">
    <property type="protein sequence ID" value="KAK7464173.1"/>
    <property type="molecule type" value="Genomic_DNA"/>
</dbReference>
<protein>
    <submittedName>
        <fullName evidence="1">Uncharacterized protein</fullName>
    </submittedName>
</protein>
<gene>
    <name evidence="1" type="ORF">VKT23_006339</name>
</gene>
<evidence type="ECO:0000313" key="2">
    <source>
        <dbReference type="Proteomes" id="UP001498398"/>
    </source>
</evidence>
<name>A0ABR1JT62_9AGAR</name>
<dbReference type="Proteomes" id="UP001498398">
    <property type="component" value="Unassembled WGS sequence"/>
</dbReference>
<accession>A0ABR1JT62</accession>
<keyword evidence="2" id="KW-1185">Reference proteome</keyword>
<organism evidence="1 2">
    <name type="scientific">Marasmiellus scandens</name>
    <dbReference type="NCBI Taxonomy" id="2682957"/>
    <lineage>
        <taxon>Eukaryota</taxon>
        <taxon>Fungi</taxon>
        <taxon>Dikarya</taxon>
        <taxon>Basidiomycota</taxon>
        <taxon>Agaricomycotina</taxon>
        <taxon>Agaricomycetes</taxon>
        <taxon>Agaricomycetidae</taxon>
        <taxon>Agaricales</taxon>
        <taxon>Marasmiineae</taxon>
        <taxon>Omphalotaceae</taxon>
        <taxon>Marasmiellus</taxon>
    </lineage>
</organism>
<evidence type="ECO:0000313" key="1">
    <source>
        <dbReference type="EMBL" id="KAK7464173.1"/>
    </source>
</evidence>
<comment type="caution">
    <text evidence="1">The sequence shown here is derived from an EMBL/GenBank/DDBJ whole genome shotgun (WGS) entry which is preliminary data.</text>
</comment>
<sequence length="204" mass="23986">MIRNIPLTWNNPPLSQRATPFDGPGAVSLPSELIYYLTPSWLAATNQQDGDEFFQMATSEWLNRFPTDALTGTPSYIIFNHAGDLEAVEKSIEKEFQYSDEQMLKRQSRHLLDIFQVNTLYGTVKPIKRDWHDELCYVLARFDEKYPVVGLSYPEFPSTYNRHYALYHYIHSEPRYQCFSHRTKEQIDGGVLLWSWFHEDYDSD</sequence>